<dbReference type="InterPro" id="IPR011990">
    <property type="entry name" value="TPR-like_helical_dom_sf"/>
</dbReference>
<dbReference type="eggNOG" id="COG1196">
    <property type="taxonomic scope" value="Bacteria"/>
</dbReference>
<reference evidence="2 3" key="1">
    <citation type="submission" date="2006-10" db="EMBL/GenBank/DDBJ databases">
        <title>Complete sequence of Syntrophobacter fumaroxidans MPOB.</title>
        <authorList>
            <consortium name="US DOE Joint Genome Institute"/>
            <person name="Copeland A."/>
            <person name="Lucas S."/>
            <person name="Lapidus A."/>
            <person name="Barry K."/>
            <person name="Detter J.C."/>
            <person name="Glavina del Rio T."/>
            <person name="Hammon N."/>
            <person name="Israni S."/>
            <person name="Pitluck S."/>
            <person name="Goltsman E.G."/>
            <person name="Martinez M."/>
            <person name="Schmutz J."/>
            <person name="Larimer F."/>
            <person name="Land M."/>
            <person name="Hauser L."/>
            <person name="Kyrpides N."/>
            <person name="Kim E."/>
            <person name="Boone D.R."/>
            <person name="Brockman F."/>
            <person name="Culley D."/>
            <person name="Ferry J."/>
            <person name="Gunsalus R."/>
            <person name="McInerney M.J."/>
            <person name="Morrison M."/>
            <person name="Plugge C."/>
            <person name="Rohlin L."/>
            <person name="Scholten J."/>
            <person name="Sieber J."/>
            <person name="Stams A.J.M."/>
            <person name="Worm P."/>
            <person name="Henstra A.M."/>
            <person name="Richardson P."/>
        </authorList>
    </citation>
    <scope>NUCLEOTIDE SEQUENCE [LARGE SCALE GENOMIC DNA]</scope>
    <source>
        <strain evidence="3">DSM 10017 / MPOB</strain>
    </source>
</reference>
<evidence type="ECO:0000313" key="2">
    <source>
        <dbReference type="EMBL" id="ABK17975.1"/>
    </source>
</evidence>
<dbReference type="Proteomes" id="UP000001784">
    <property type="component" value="Chromosome"/>
</dbReference>
<dbReference type="OrthoDB" id="9809748at2"/>
<accession>A0LKM3</accession>
<evidence type="ECO:0000256" key="1">
    <source>
        <dbReference type="SAM" id="Coils"/>
    </source>
</evidence>
<keyword evidence="1" id="KW-0175">Coiled coil</keyword>
<dbReference type="HOGENOM" id="CLU_1299214_0_0_7"/>
<evidence type="ECO:0008006" key="4">
    <source>
        <dbReference type="Google" id="ProtNLM"/>
    </source>
</evidence>
<protein>
    <recommendedName>
        <fullName evidence="4">Outer membrane lipoprotein BamD-like domain-containing protein</fullName>
    </recommendedName>
</protein>
<proteinExistence type="predicted"/>
<dbReference type="RefSeq" id="WP_011699144.1">
    <property type="nucleotide sequence ID" value="NC_008554.1"/>
</dbReference>
<dbReference type="InParanoid" id="A0LKM3"/>
<dbReference type="Gene3D" id="1.25.40.10">
    <property type="entry name" value="Tetratricopeptide repeat domain"/>
    <property type="match status" value="1"/>
</dbReference>
<name>A0LKM3_SYNFM</name>
<feature type="coiled-coil region" evidence="1">
    <location>
        <begin position="136"/>
        <end position="199"/>
    </location>
</feature>
<dbReference type="STRING" id="335543.Sfum_2293"/>
<gene>
    <name evidence="2" type="ordered locus">Sfum_2293</name>
</gene>
<evidence type="ECO:0000313" key="3">
    <source>
        <dbReference type="Proteomes" id="UP000001784"/>
    </source>
</evidence>
<sequence precursor="true">MMATHTLVYRRLAGLVLLLVVLGGCSTKTPEPPPPVPAASIPLFPPQEALTGGDFSGFAEANKKTLETCDSDDGCATALFNLGVVHAYPPAPIYNQSEALKYFRELIARYPDSPWASQAKFWVELLRKTVAFEKDRKQLRREIKARKSDIEELNEQIRRSRDIDTEIDQKEQEQLRQEIKERESAIEELSEQIRRSRDIDSEIDRKERELLK</sequence>
<organism evidence="2 3">
    <name type="scientific">Syntrophobacter fumaroxidans (strain DSM 10017 / MPOB)</name>
    <dbReference type="NCBI Taxonomy" id="335543"/>
    <lineage>
        <taxon>Bacteria</taxon>
        <taxon>Pseudomonadati</taxon>
        <taxon>Thermodesulfobacteriota</taxon>
        <taxon>Syntrophobacteria</taxon>
        <taxon>Syntrophobacterales</taxon>
        <taxon>Syntrophobacteraceae</taxon>
        <taxon>Syntrophobacter</taxon>
    </lineage>
</organism>
<dbReference type="AlphaFoldDB" id="A0LKM3"/>
<dbReference type="EMBL" id="CP000478">
    <property type="protein sequence ID" value="ABK17975.1"/>
    <property type="molecule type" value="Genomic_DNA"/>
</dbReference>
<dbReference type="KEGG" id="sfu:Sfum_2293"/>
<keyword evidence="3" id="KW-1185">Reference proteome</keyword>